<proteinExistence type="predicted"/>
<dbReference type="AlphaFoldDB" id="A0AAD7EI31"/>
<feature type="region of interest" description="Disordered" evidence="1">
    <location>
        <begin position="28"/>
        <end position="132"/>
    </location>
</feature>
<name>A0AAD7EI31_9AGAR</name>
<feature type="compositionally biased region" description="Polar residues" evidence="1">
    <location>
        <begin position="28"/>
        <end position="37"/>
    </location>
</feature>
<feature type="compositionally biased region" description="Polar residues" evidence="1">
    <location>
        <begin position="89"/>
        <end position="98"/>
    </location>
</feature>
<evidence type="ECO:0000313" key="3">
    <source>
        <dbReference type="Proteomes" id="UP001218218"/>
    </source>
</evidence>
<protein>
    <submittedName>
        <fullName evidence="2">Uncharacterized protein</fullName>
    </submittedName>
</protein>
<organism evidence="2 3">
    <name type="scientific">Mycena albidolilacea</name>
    <dbReference type="NCBI Taxonomy" id="1033008"/>
    <lineage>
        <taxon>Eukaryota</taxon>
        <taxon>Fungi</taxon>
        <taxon>Dikarya</taxon>
        <taxon>Basidiomycota</taxon>
        <taxon>Agaricomycotina</taxon>
        <taxon>Agaricomycetes</taxon>
        <taxon>Agaricomycetidae</taxon>
        <taxon>Agaricales</taxon>
        <taxon>Marasmiineae</taxon>
        <taxon>Mycenaceae</taxon>
        <taxon>Mycena</taxon>
    </lineage>
</organism>
<evidence type="ECO:0000313" key="2">
    <source>
        <dbReference type="EMBL" id="KAJ7327453.1"/>
    </source>
</evidence>
<sequence length="251" mass="28610">MARTCKKRIKNANRRVLGKARAVTNRLQNKVASGKSVQETRGRQLEERVEGQKKKKTGRGGVAGPTESQQLPMLRRPSTSPQWRIRYPQTCSPESTASAGDISLSRDQDSRSNLTVPAENDETPNSSYGRVLWRPDSRVPQCMTCREHVTAPPYPPLLYHVFTKVTLQMSKSSTPTLPWVLPKYEKMLVHLRLTRDDEKTLQPLRVAALAGMEKVETSSISRQCYILVLHSFLDLSWFRKLDQSKEQQEYT</sequence>
<feature type="compositionally biased region" description="Basic and acidic residues" evidence="1">
    <location>
        <begin position="38"/>
        <end position="52"/>
    </location>
</feature>
<evidence type="ECO:0000256" key="1">
    <source>
        <dbReference type="SAM" id="MobiDB-lite"/>
    </source>
</evidence>
<reference evidence="2" key="1">
    <citation type="submission" date="2023-03" db="EMBL/GenBank/DDBJ databases">
        <title>Massive genome expansion in bonnet fungi (Mycena s.s.) driven by repeated elements and novel gene families across ecological guilds.</title>
        <authorList>
            <consortium name="Lawrence Berkeley National Laboratory"/>
            <person name="Harder C.B."/>
            <person name="Miyauchi S."/>
            <person name="Viragh M."/>
            <person name="Kuo A."/>
            <person name="Thoen E."/>
            <person name="Andreopoulos B."/>
            <person name="Lu D."/>
            <person name="Skrede I."/>
            <person name="Drula E."/>
            <person name="Henrissat B."/>
            <person name="Morin E."/>
            <person name="Kohler A."/>
            <person name="Barry K."/>
            <person name="LaButti K."/>
            <person name="Morin E."/>
            <person name="Salamov A."/>
            <person name="Lipzen A."/>
            <person name="Mereny Z."/>
            <person name="Hegedus B."/>
            <person name="Baldrian P."/>
            <person name="Stursova M."/>
            <person name="Weitz H."/>
            <person name="Taylor A."/>
            <person name="Grigoriev I.V."/>
            <person name="Nagy L.G."/>
            <person name="Martin F."/>
            <person name="Kauserud H."/>
        </authorList>
    </citation>
    <scope>NUCLEOTIDE SEQUENCE</scope>
    <source>
        <strain evidence="2">CBHHK002</strain>
    </source>
</reference>
<accession>A0AAD7EI31</accession>
<feature type="compositionally biased region" description="Polar residues" evidence="1">
    <location>
        <begin position="66"/>
        <end position="82"/>
    </location>
</feature>
<dbReference type="EMBL" id="JARIHO010000041">
    <property type="protein sequence ID" value="KAJ7327453.1"/>
    <property type="molecule type" value="Genomic_DNA"/>
</dbReference>
<keyword evidence="3" id="KW-1185">Reference proteome</keyword>
<gene>
    <name evidence="2" type="ORF">DFH08DRAFT_816302</name>
</gene>
<comment type="caution">
    <text evidence="2">The sequence shown here is derived from an EMBL/GenBank/DDBJ whole genome shotgun (WGS) entry which is preliminary data.</text>
</comment>
<dbReference type="Proteomes" id="UP001218218">
    <property type="component" value="Unassembled WGS sequence"/>
</dbReference>